<evidence type="ECO:0000313" key="8">
    <source>
        <dbReference type="EMBL" id="NVN41333.1"/>
    </source>
</evidence>
<dbReference type="GO" id="GO:0005886">
    <property type="term" value="C:plasma membrane"/>
    <property type="evidence" value="ECO:0007669"/>
    <property type="project" value="UniProtKB-SubCell"/>
</dbReference>
<feature type="transmembrane region" description="Helical" evidence="6">
    <location>
        <begin position="196"/>
        <end position="214"/>
    </location>
</feature>
<dbReference type="Pfam" id="PF00892">
    <property type="entry name" value="EamA"/>
    <property type="match status" value="1"/>
</dbReference>
<evidence type="ECO:0000256" key="5">
    <source>
        <dbReference type="ARBA" id="ARBA00023136"/>
    </source>
</evidence>
<feature type="transmembrane region" description="Helical" evidence="6">
    <location>
        <begin position="136"/>
        <end position="156"/>
    </location>
</feature>
<protein>
    <submittedName>
        <fullName evidence="8">EamA family transporter</fullName>
    </submittedName>
</protein>
<reference evidence="8 9" key="1">
    <citation type="submission" date="2020-06" db="EMBL/GenBank/DDBJ databases">
        <title>Description of novel acetic acid bacteria.</title>
        <authorList>
            <person name="Sombolestani A."/>
        </authorList>
    </citation>
    <scope>NUCLEOTIDE SEQUENCE [LARGE SCALE GENOMIC DNA]</scope>
    <source>
        <strain evidence="8 9">LMG 27010</strain>
    </source>
</reference>
<dbReference type="SUPFAM" id="SSF103481">
    <property type="entry name" value="Multidrug resistance efflux transporter EmrE"/>
    <property type="match status" value="2"/>
</dbReference>
<accession>A0A850PEP8</accession>
<sequence length="286" mass="29821">MACLIGGVASYQVGASIAKALFPIFGPVGTVGLRIGFAAIILLLVWRPWRSVSLPGTLKRDIALYGVAMGMMNLFFYLTIARLPIGIAVALEFLGPLALAISGSRRLLDLFWAAIIVAGLGLLLRPGSSGASLDPLGVFYGVLGAAMWAAYILTGTRIGGRLSAPQTATLGMTVGSIVLLPCILSAAPVAWHHPHALLSAVFVAVCSSAVPYMLDMMAMRRLSARDLGVLFSLDPAVAGFSGWLLLGESLSGWQCVGISLIIIASLGNVLAASRPKSETIAEIMEA</sequence>
<evidence type="ECO:0000256" key="4">
    <source>
        <dbReference type="ARBA" id="ARBA00022989"/>
    </source>
</evidence>
<feature type="transmembrane region" description="Helical" evidence="6">
    <location>
        <begin position="83"/>
        <end position="100"/>
    </location>
</feature>
<keyword evidence="2" id="KW-1003">Cell membrane</keyword>
<gene>
    <name evidence="8" type="ORF">HUK82_12275</name>
</gene>
<evidence type="ECO:0000256" key="3">
    <source>
        <dbReference type="ARBA" id="ARBA00022692"/>
    </source>
</evidence>
<dbReference type="InterPro" id="IPR000620">
    <property type="entry name" value="EamA_dom"/>
</dbReference>
<evidence type="ECO:0000256" key="6">
    <source>
        <dbReference type="SAM" id="Phobius"/>
    </source>
</evidence>
<feature type="transmembrane region" description="Helical" evidence="6">
    <location>
        <begin position="251"/>
        <end position="271"/>
    </location>
</feature>
<organism evidence="8 9">
    <name type="scientific">Ameyamaea chiangmaiensis</name>
    <dbReference type="NCBI Taxonomy" id="442969"/>
    <lineage>
        <taxon>Bacteria</taxon>
        <taxon>Pseudomonadati</taxon>
        <taxon>Pseudomonadota</taxon>
        <taxon>Alphaproteobacteria</taxon>
        <taxon>Acetobacterales</taxon>
        <taxon>Acetobacteraceae</taxon>
        <taxon>Ameyamaea</taxon>
    </lineage>
</organism>
<feature type="domain" description="EamA" evidence="7">
    <location>
        <begin position="136"/>
        <end position="267"/>
    </location>
</feature>
<keyword evidence="5 6" id="KW-0472">Membrane</keyword>
<name>A0A850PEP8_9PROT</name>
<evidence type="ECO:0000256" key="2">
    <source>
        <dbReference type="ARBA" id="ARBA00022475"/>
    </source>
</evidence>
<proteinExistence type="predicted"/>
<evidence type="ECO:0000259" key="7">
    <source>
        <dbReference type="Pfam" id="PF00892"/>
    </source>
</evidence>
<feature type="transmembrane region" description="Helical" evidence="6">
    <location>
        <begin position="226"/>
        <end position="245"/>
    </location>
</feature>
<keyword evidence="4 6" id="KW-1133">Transmembrane helix</keyword>
<feature type="transmembrane region" description="Helical" evidence="6">
    <location>
        <begin position="168"/>
        <end position="190"/>
    </location>
</feature>
<dbReference type="PANTHER" id="PTHR42920">
    <property type="entry name" value="OS03G0707200 PROTEIN-RELATED"/>
    <property type="match status" value="1"/>
</dbReference>
<evidence type="ECO:0000313" key="9">
    <source>
        <dbReference type="Proteomes" id="UP000585665"/>
    </source>
</evidence>
<feature type="transmembrane region" description="Helical" evidence="6">
    <location>
        <begin position="25"/>
        <end position="46"/>
    </location>
</feature>
<dbReference type="PANTHER" id="PTHR42920:SF11">
    <property type="entry name" value="INNER MEMBRANE PROTEIN YTFF"/>
    <property type="match status" value="1"/>
</dbReference>
<comment type="caution">
    <text evidence="8">The sequence shown here is derived from an EMBL/GenBank/DDBJ whole genome shotgun (WGS) entry which is preliminary data.</text>
</comment>
<dbReference type="InterPro" id="IPR051258">
    <property type="entry name" value="Diverse_Substrate_Transporter"/>
</dbReference>
<evidence type="ECO:0000256" key="1">
    <source>
        <dbReference type="ARBA" id="ARBA00004651"/>
    </source>
</evidence>
<dbReference type="EMBL" id="JABXXR010000114">
    <property type="protein sequence ID" value="NVN41333.1"/>
    <property type="molecule type" value="Genomic_DNA"/>
</dbReference>
<comment type="subcellular location">
    <subcellularLocation>
        <location evidence="1">Cell membrane</location>
        <topology evidence="1">Multi-pass membrane protein</topology>
    </subcellularLocation>
</comment>
<feature type="transmembrane region" description="Helical" evidence="6">
    <location>
        <begin position="107"/>
        <end position="124"/>
    </location>
</feature>
<dbReference type="AlphaFoldDB" id="A0A850PEP8"/>
<keyword evidence="9" id="KW-1185">Reference proteome</keyword>
<dbReference type="InterPro" id="IPR037185">
    <property type="entry name" value="EmrE-like"/>
</dbReference>
<keyword evidence="3 6" id="KW-0812">Transmembrane</keyword>
<dbReference type="Proteomes" id="UP000585665">
    <property type="component" value="Unassembled WGS sequence"/>
</dbReference>